<comment type="function">
    <text evidence="8">May act as a component of the auxin efflux carrier.</text>
</comment>
<feature type="transmembrane region" description="Helical" evidence="8">
    <location>
        <begin position="250"/>
        <end position="271"/>
    </location>
</feature>
<feature type="transmembrane region" description="Helical" evidence="8">
    <location>
        <begin position="133"/>
        <end position="152"/>
    </location>
</feature>
<proteinExistence type="inferred from homology"/>
<evidence type="ECO:0000256" key="1">
    <source>
        <dbReference type="ARBA" id="ARBA00004141"/>
    </source>
</evidence>
<comment type="caution">
    <text evidence="8">Lacks conserved residue(s) required for the propagation of feature annotation.</text>
</comment>
<comment type="similarity">
    <text evidence="2 8">Belongs to the auxin efflux carrier (TC 2.A.69.1) family.</text>
</comment>
<accession>A0AAV1D3U1</accession>
<name>A0AAV1D3U1_OLDCO</name>
<dbReference type="InterPro" id="IPR014024">
    <property type="entry name" value="Auxin_eff_plant"/>
</dbReference>
<keyword evidence="10" id="KW-1185">Reference proteome</keyword>
<feature type="transmembrane region" description="Helical" evidence="8">
    <location>
        <begin position="102"/>
        <end position="121"/>
    </location>
</feature>
<dbReference type="Proteomes" id="UP001161247">
    <property type="component" value="Chromosome 4"/>
</dbReference>
<evidence type="ECO:0000256" key="6">
    <source>
        <dbReference type="ARBA" id="ARBA00023136"/>
    </source>
</evidence>
<sequence length="367" mass="40154">MIAGEDVYKVVIAMLPLYTAIFLGYASVKWCKMFKPDQCDAINRFICYLVIPFFIFEFISSIDPYKMNLRFLAADVIAKSIAGAVLVLWANLNKKGSFDWSITTFSLSSLSNTLLFGVPLLEAMYGVEGKDLVIQSTILQFLIWFIILMILLELRLAKSVAYEYEKSTRTTTTAQVADIATRDIEDIPTMITAATVDGPSKPLAFWKVMKIVCFKLAKNPNVLSTVIGLIWALIAKRWHIGMPKIIEGSILIMSSGGVGLAMFSLGLFMALQEKVIACGVGVASYTMVMRFVIGPAIAAIGALATGLHGDVLRIVVIQAALPQSVGSFVYAQEYGLHAQVISTAILLGTVVALPLLIGYYAVLDIWH</sequence>
<evidence type="ECO:0000256" key="3">
    <source>
        <dbReference type="ARBA" id="ARBA00022448"/>
    </source>
</evidence>
<keyword evidence="5 8" id="KW-1133">Transmembrane helix</keyword>
<dbReference type="EMBL" id="OX459121">
    <property type="protein sequence ID" value="CAI9101805.1"/>
    <property type="molecule type" value="Genomic_DNA"/>
</dbReference>
<evidence type="ECO:0000256" key="5">
    <source>
        <dbReference type="ARBA" id="ARBA00022989"/>
    </source>
</evidence>
<gene>
    <name evidence="9" type="ORF">OLC1_LOCUS11313</name>
</gene>
<reference evidence="9" key="1">
    <citation type="submission" date="2023-03" db="EMBL/GenBank/DDBJ databases">
        <authorList>
            <person name="Julca I."/>
        </authorList>
    </citation>
    <scope>NUCLEOTIDE SEQUENCE</scope>
</reference>
<feature type="transmembrane region" description="Helical" evidence="8">
    <location>
        <begin position="41"/>
        <end position="59"/>
    </location>
</feature>
<feature type="transmembrane region" description="Helical" evidence="8">
    <location>
        <begin position="283"/>
        <end position="304"/>
    </location>
</feature>
<comment type="subcellular location">
    <subcellularLocation>
        <location evidence="1 8">Membrane</location>
        <topology evidence="1 8">Multi-pass membrane protein</topology>
    </subcellularLocation>
</comment>
<dbReference type="GO" id="GO:0005886">
    <property type="term" value="C:plasma membrane"/>
    <property type="evidence" value="ECO:0007669"/>
    <property type="project" value="TreeGrafter"/>
</dbReference>
<evidence type="ECO:0000256" key="8">
    <source>
        <dbReference type="RuleBase" id="RU362108"/>
    </source>
</evidence>
<dbReference type="InterPro" id="IPR004776">
    <property type="entry name" value="Mem_transp_PIN-like"/>
</dbReference>
<dbReference type="GO" id="GO:0009926">
    <property type="term" value="P:auxin polar transport"/>
    <property type="evidence" value="ECO:0007669"/>
    <property type="project" value="TreeGrafter"/>
</dbReference>
<evidence type="ECO:0000256" key="4">
    <source>
        <dbReference type="ARBA" id="ARBA00022692"/>
    </source>
</evidence>
<dbReference type="NCBIfam" id="TIGR00946">
    <property type="entry name" value="2a69"/>
    <property type="match status" value="1"/>
</dbReference>
<feature type="transmembrane region" description="Helical" evidence="8">
    <location>
        <begin position="7"/>
        <end position="26"/>
    </location>
</feature>
<protein>
    <recommendedName>
        <fullName evidence="8">Auxin efflux carrier component</fullName>
    </recommendedName>
</protein>
<dbReference type="PANTHER" id="PTHR31752">
    <property type="entry name" value="AUXIN EFFLUX CARRIER COMPONENT 1B-RELATED"/>
    <property type="match status" value="1"/>
</dbReference>
<keyword evidence="6 8" id="KW-0472">Membrane</keyword>
<feature type="transmembrane region" description="Helical" evidence="8">
    <location>
        <begin position="222"/>
        <end position="238"/>
    </location>
</feature>
<evidence type="ECO:0000313" key="9">
    <source>
        <dbReference type="EMBL" id="CAI9101805.1"/>
    </source>
</evidence>
<keyword evidence="4 8" id="KW-0812">Transmembrane</keyword>
<feature type="transmembrane region" description="Helical" evidence="8">
    <location>
        <begin position="71"/>
        <end position="90"/>
    </location>
</feature>
<feature type="transmembrane region" description="Helical" evidence="8">
    <location>
        <begin position="336"/>
        <end position="362"/>
    </location>
</feature>
<dbReference type="Pfam" id="PF03547">
    <property type="entry name" value="Mem_trans"/>
    <property type="match status" value="1"/>
</dbReference>
<organism evidence="9 10">
    <name type="scientific">Oldenlandia corymbosa var. corymbosa</name>
    <dbReference type="NCBI Taxonomy" id="529605"/>
    <lineage>
        <taxon>Eukaryota</taxon>
        <taxon>Viridiplantae</taxon>
        <taxon>Streptophyta</taxon>
        <taxon>Embryophyta</taxon>
        <taxon>Tracheophyta</taxon>
        <taxon>Spermatophyta</taxon>
        <taxon>Magnoliopsida</taxon>
        <taxon>eudicotyledons</taxon>
        <taxon>Gunneridae</taxon>
        <taxon>Pentapetalae</taxon>
        <taxon>asterids</taxon>
        <taxon>lamiids</taxon>
        <taxon>Gentianales</taxon>
        <taxon>Rubiaceae</taxon>
        <taxon>Rubioideae</taxon>
        <taxon>Spermacoceae</taxon>
        <taxon>Hedyotis-Oldenlandia complex</taxon>
        <taxon>Oldenlandia</taxon>
    </lineage>
</organism>
<dbReference type="PANTHER" id="PTHR31752:SF2">
    <property type="entry name" value="AUXIN EFFLUX CARRIER COMPONENT 5"/>
    <property type="match status" value="1"/>
</dbReference>
<dbReference type="GO" id="GO:0009734">
    <property type="term" value="P:auxin-activated signaling pathway"/>
    <property type="evidence" value="ECO:0007669"/>
    <property type="project" value="UniProtKB-UniRule"/>
</dbReference>
<dbReference type="GO" id="GO:0010329">
    <property type="term" value="F:auxin efflux transmembrane transporter activity"/>
    <property type="evidence" value="ECO:0007669"/>
    <property type="project" value="TreeGrafter"/>
</dbReference>
<dbReference type="InterPro" id="IPR051107">
    <property type="entry name" value="Auxin_Efflux_Carrier"/>
</dbReference>
<keyword evidence="7 8" id="KW-0927">Auxin signaling pathway</keyword>
<dbReference type="GO" id="GO:0005783">
    <property type="term" value="C:endoplasmic reticulum"/>
    <property type="evidence" value="ECO:0007669"/>
    <property type="project" value="TreeGrafter"/>
</dbReference>
<evidence type="ECO:0000256" key="7">
    <source>
        <dbReference type="ARBA" id="ARBA00023294"/>
    </source>
</evidence>
<dbReference type="AlphaFoldDB" id="A0AAV1D3U1"/>
<keyword evidence="3 8" id="KW-0813">Transport</keyword>
<evidence type="ECO:0000313" key="10">
    <source>
        <dbReference type="Proteomes" id="UP001161247"/>
    </source>
</evidence>
<evidence type="ECO:0000256" key="2">
    <source>
        <dbReference type="ARBA" id="ARBA00009177"/>
    </source>
</evidence>